<dbReference type="RefSeq" id="WP_302930070.1">
    <property type="nucleotide sequence ID" value="NZ_JAJEPW010000085.1"/>
</dbReference>
<comment type="caution">
    <text evidence="1">The sequence shown here is derived from an EMBL/GenBank/DDBJ whole genome shotgun (WGS) entry which is preliminary data.</text>
</comment>
<keyword evidence="2" id="KW-1185">Reference proteome</keyword>
<organism evidence="1 2">
    <name type="scientific">Brotocaccenecus cirricatena</name>
    <dbReference type="NCBI Taxonomy" id="3064195"/>
    <lineage>
        <taxon>Bacteria</taxon>
        <taxon>Bacillati</taxon>
        <taxon>Bacillota</taxon>
        <taxon>Clostridia</taxon>
        <taxon>Eubacteriales</taxon>
        <taxon>Oscillospiraceae</taxon>
        <taxon>Brotocaccenecus</taxon>
    </lineage>
</organism>
<sequence>MMQVKCRQIKKQLEEKGALNPAQQLTYDMATKGASAVCPDNLQPVIDWSNSVK</sequence>
<evidence type="ECO:0000313" key="1">
    <source>
        <dbReference type="EMBL" id="MCC2130945.1"/>
    </source>
</evidence>
<dbReference type="AlphaFoldDB" id="A0AAE3AII6"/>
<gene>
    <name evidence="1" type="ORF">LKD37_15815</name>
</gene>
<protein>
    <submittedName>
        <fullName evidence="1">Uncharacterized protein</fullName>
    </submittedName>
</protein>
<reference evidence="1" key="1">
    <citation type="submission" date="2021-10" db="EMBL/GenBank/DDBJ databases">
        <title>Anaerobic single-cell dispensing facilitates the cultivation of human gut bacteria.</title>
        <authorList>
            <person name="Afrizal A."/>
        </authorList>
    </citation>
    <scope>NUCLEOTIDE SEQUENCE</scope>
    <source>
        <strain evidence="1">CLA-AA-H272</strain>
    </source>
</reference>
<dbReference type="EMBL" id="JAJEPW010000085">
    <property type="protein sequence ID" value="MCC2130945.1"/>
    <property type="molecule type" value="Genomic_DNA"/>
</dbReference>
<proteinExistence type="predicted"/>
<evidence type="ECO:0000313" key="2">
    <source>
        <dbReference type="Proteomes" id="UP001199319"/>
    </source>
</evidence>
<accession>A0AAE3AII6</accession>
<dbReference type="Proteomes" id="UP001199319">
    <property type="component" value="Unassembled WGS sequence"/>
</dbReference>
<name>A0AAE3AII6_9FIRM</name>